<evidence type="ECO:0000256" key="7">
    <source>
        <dbReference type="ARBA" id="ARBA00034617"/>
    </source>
</evidence>
<evidence type="ECO:0000259" key="11">
    <source>
        <dbReference type="PROSITE" id="PS51198"/>
    </source>
</evidence>
<reference evidence="14" key="1">
    <citation type="journal article" date="2015" name="J. Biotechnol.">
        <title>The structure of the Cyberlindnera jadinii genome and its relation to Candida utilis analyzed by the occurrence of single nucleotide polymorphisms.</title>
        <authorList>
            <person name="Rupp O."/>
            <person name="Brinkrolf K."/>
            <person name="Buerth C."/>
            <person name="Kunigo M."/>
            <person name="Schneider J."/>
            <person name="Jaenicke S."/>
            <person name="Goesmann A."/>
            <person name="Puehler A."/>
            <person name="Jaeger K.-E."/>
            <person name="Ernst J.F."/>
        </authorList>
    </citation>
    <scope>NUCLEOTIDE SEQUENCE [LARGE SCALE GENOMIC DNA]</scope>
    <source>
        <strain evidence="14">ATCC 18201 / CBS 1600 / BCRC 20928 / JCM 3617 / NBRC 0987 / NRRL Y-1542</strain>
    </source>
</reference>
<dbReference type="CDD" id="cd17932">
    <property type="entry name" value="DEXQc_UvrD"/>
    <property type="match status" value="1"/>
</dbReference>
<feature type="domain" description="UvrD-like helicase C-terminal" evidence="12">
    <location>
        <begin position="286"/>
        <end position="562"/>
    </location>
</feature>
<dbReference type="GO" id="GO:0043138">
    <property type="term" value="F:3'-5' DNA helicase activity"/>
    <property type="evidence" value="ECO:0007669"/>
    <property type="project" value="UniProtKB-EC"/>
</dbReference>
<dbReference type="PANTHER" id="PTHR11070:SF46">
    <property type="entry name" value="ATP-DEPENDENT DNA HELICASE HMI1, MITOCHONDRIAL"/>
    <property type="match status" value="1"/>
</dbReference>
<dbReference type="GO" id="GO:0016787">
    <property type="term" value="F:hydrolase activity"/>
    <property type="evidence" value="ECO:0007669"/>
    <property type="project" value="UniProtKB-UniRule"/>
</dbReference>
<dbReference type="Gene3D" id="1.10.486.10">
    <property type="entry name" value="PCRA, domain 4"/>
    <property type="match status" value="1"/>
</dbReference>
<feature type="binding site" evidence="10">
    <location>
        <begin position="53"/>
        <end position="60"/>
    </location>
    <ligand>
        <name>ATP</name>
        <dbReference type="ChEBI" id="CHEBI:30616"/>
    </ligand>
</feature>
<evidence type="ECO:0000256" key="6">
    <source>
        <dbReference type="ARBA" id="ARBA00023235"/>
    </source>
</evidence>
<dbReference type="PROSITE" id="PS51198">
    <property type="entry name" value="UVRD_HELICASE_ATP_BIND"/>
    <property type="match status" value="1"/>
</dbReference>
<dbReference type="Gene3D" id="3.40.50.300">
    <property type="entry name" value="P-loop containing nucleotide triphosphate hydrolases"/>
    <property type="match status" value="2"/>
</dbReference>
<dbReference type="InterPro" id="IPR027417">
    <property type="entry name" value="P-loop_NTPase"/>
</dbReference>
<dbReference type="InterPro" id="IPR013986">
    <property type="entry name" value="DExx_box_DNA_helicase_dom_sf"/>
</dbReference>
<keyword evidence="4 10" id="KW-0347">Helicase</keyword>
<dbReference type="AlphaFoldDB" id="A0A0H5BZG3"/>
<keyword evidence="3 10" id="KW-0378">Hydrolase</keyword>
<keyword evidence="6" id="KW-0413">Isomerase</keyword>
<evidence type="ECO:0000256" key="8">
    <source>
        <dbReference type="ARBA" id="ARBA00034808"/>
    </source>
</evidence>
<dbReference type="GO" id="GO:0003677">
    <property type="term" value="F:DNA binding"/>
    <property type="evidence" value="ECO:0007669"/>
    <property type="project" value="InterPro"/>
</dbReference>
<evidence type="ECO:0000256" key="1">
    <source>
        <dbReference type="ARBA" id="ARBA00009922"/>
    </source>
</evidence>
<dbReference type="SUPFAM" id="SSF52540">
    <property type="entry name" value="P-loop containing nucleoside triphosphate hydrolases"/>
    <property type="match status" value="1"/>
</dbReference>
<evidence type="ECO:0000256" key="9">
    <source>
        <dbReference type="ARBA" id="ARBA00048988"/>
    </source>
</evidence>
<dbReference type="Pfam" id="PF13361">
    <property type="entry name" value="UvrD_C"/>
    <property type="match status" value="1"/>
</dbReference>
<dbReference type="InterPro" id="IPR000212">
    <property type="entry name" value="DNA_helicase_UvrD/REP"/>
</dbReference>
<proteinExistence type="inferred from homology"/>
<dbReference type="PROSITE" id="PS51217">
    <property type="entry name" value="UVRD_HELICASE_CTER"/>
    <property type="match status" value="1"/>
</dbReference>
<dbReference type="EC" id="5.6.2.4" evidence="8"/>
<dbReference type="Pfam" id="PF00580">
    <property type="entry name" value="UvrD-helicase"/>
    <property type="match status" value="1"/>
</dbReference>
<dbReference type="EMBL" id="CDQK01000001">
    <property type="protein sequence ID" value="CEP20746.1"/>
    <property type="molecule type" value="Genomic_DNA"/>
</dbReference>
<sequence>MTGNITFDYKFKHGCPHSLVEDMSLTKEIAVTPTQAKIIRHPIEKKKTLNIISGPGAGKTTTLVNKVAYMIGEEIVKPEKVLVLSMTNRAVDGFLSRLQDQLDEETAALTDIETFHGLAHRELMKYDPSYGFSELIEDPGWRVLGIMSGVKRKFELQRIVELLKTRGLTADERDEIASKHRLSRETIDELFKILETSQAVTYNEFLRDYKRLLRDGKIKTDYDVVIVDEFQDVYPELWELVELLARNSHLIVAGDPYQSIYGFLGDNGIVQSQLEHFHEMDRVEMYDCFRSPPEVIKSSEYIMETDRGVKSYLKGEKPILMKMRDSTEQFEYVIDEIMRLVTESNDAVKLGDIAVLTRTNRELEELIKMLNKYGLDTLKLSSSPSWCDGNLFYLVDYMRILNNPQRSHFAVICTLLLLPEIGPVTVRNIEARARRNKMSLYDYLVEHRDKLKPQLQAYIDVMEDTRLSLDPNSTSDIMDKLLIIADELGLRKFISRSILFDDDKNHVTTQVLDFNESLKMFAHLKPDNQTVLEYFLQSYMDRLPISTVKDAVKVSTIHSSKGLEFPVVFMIGSKPALLPREHLSPEDRRVYYVGMTRAKHLLYNTVVENKDWPIDMGRIKKEAGHLFQFNSPVLSESLLSKFRPSTQVRSFHTRPKTSQPLIVSSLIKGLRLWQRTR</sequence>
<accession>A0A0H5BZG3</accession>
<dbReference type="Gene3D" id="1.10.10.160">
    <property type="match status" value="1"/>
</dbReference>
<evidence type="ECO:0000259" key="12">
    <source>
        <dbReference type="PROSITE" id="PS51217"/>
    </source>
</evidence>
<name>A0A0H5BZG3_CYBJN</name>
<dbReference type="GO" id="GO:0000725">
    <property type="term" value="P:recombinational repair"/>
    <property type="evidence" value="ECO:0007669"/>
    <property type="project" value="TreeGrafter"/>
</dbReference>
<evidence type="ECO:0000256" key="3">
    <source>
        <dbReference type="ARBA" id="ARBA00022801"/>
    </source>
</evidence>
<evidence type="ECO:0000256" key="4">
    <source>
        <dbReference type="ARBA" id="ARBA00022806"/>
    </source>
</evidence>
<keyword evidence="5 10" id="KW-0067">ATP-binding</keyword>
<comment type="catalytic activity">
    <reaction evidence="9">
        <text>ATP + H2O = ADP + phosphate + H(+)</text>
        <dbReference type="Rhea" id="RHEA:13065"/>
        <dbReference type="ChEBI" id="CHEBI:15377"/>
        <dbReference type="ChEBI" id="CHEBI:15378"/>
        <dbReference type="ChEBI" id="CHEBI:30616"/>
        <dbReference type="ChEBI" id="CHEBI:43474"/>
        <dbReference type="ChEBI" id="CHEBI:456216"/>
        <dbReference type="EC" id="5.6.2.4"/>
    </reaction>
</comment>
<dbReference type="PANTHER" id="PTHR11070">
    <property type="entry name" value="UVRD / RECB / PCRA DNA HELICASE FAMILY MEMBER"/>
    <property type="match status" value="1"/>
</dbReference>
<protein>
    <recommendedName>
        <fullName evidence="8">DNA 3'-5' helicase</fullName>
        <ecNumber evidence="8">5.6.2.4</ecNumber>
    </recommendedName>
</protein>
<evidence type="ECO:0000256" key="5">
    <source>
        <dbReference type="ARBA" id="ARBA00022840"/>
    </source>
</evidence>
<keyword evidence="2 10" id="KW-0547">Nucleotide-binding</keyword>
<evidence type="ECO:0000256" key="2">
    <source>
        <dbReference type="ARBA" id="ARBA00022741"/>
    </source>
</evidence>
<evidence type="ECO:0000313" key="14">
    <source>
        <dbReference type="Proteomes" id="UP000038830"/>
    </source>
</evidence>
<comment type="catalytic activity">
    <reaction evidence="7">
        <text>Couples ATP hydrolysis with the unwinding of duplex DNA by translocating in the 3'-5' direction.</text>
        <dbReference type="EC" id="5.6.2.4"/>
    </reaction>
</comment>
<dbReference type="GO" id="GO:0005634">
    <property type="term" value="C:nucleus"/>
    <property type="evidence" value="ECO:0007669"/>
    <property type="project" value="TreeGrafter"/>
</dbReference>
<comment type="similarity">
    <text evidence="1">Belongs to the helicase family. UvrD subfamily.</text>
</comment>
<dbReference type="InterPro" id="IPR014016">
    <property type="entry name" value="UvrD-like_ATP-bd"/>
</dbReference>
<evidence type="ECO:0000313" key="13">
    <source>
        <dbReference type="EMBL" id="CEP20746.1"/>
    </source>
</evidence>
<gene>
    <name evidence="13" type="primary">HMI1</name>
    <name evidence="13" type="ORF">BN1211_0691</name>
</gene>
<dbReference type="Proteomes" id="UP000038830">
    <property type="component" value="Unassembled WGS sequence"/>
</dbReference>
<feature type="domain" description="UvrD-like helicase ATP-binding" evidence="11">
    <location>
        <begin position="32"/>
        <end position="292"/>
    </location>
</feature>
<dbReference type="GO" id="GO:0005524">
    <property type="term" value="F:ATP binding"/>
    <property type="evidence" value="ECO:0007669"/>
    <property type="project" value="UniProtKB-UniRule"/>
</dbReference>
<evidence type="ECO:0000256" key="10">
    <source>
        <dbReference type="PROSITE-ProRule" id="PRU00560"/>
    </source>
</evidence>
<organism evidence="13 14">
    <name type="scientific">Cyberlindnera jadinii (strain ATCC 18201 / CBS 1600 / BCRC 20928 / JCM 3617 / NBRC 0987 / NRRL Y-1542)</name>
    <name type="common">Torula yeast</name>
    <name type="synonym">Candida utilis</name>
    <dbReference type="NCBI Taxonomy" id="983966"/>
    <lineage>
        <taxon>Eukaryota</taxon>
        <taxon>Fungi</taxon>
        <taxon>Dikarya</taxon>
        <taxon>Ascomycota</taxon>
        <taxon>Saccharomycotina</taxon>
        <taxon>Saccharomycetes</taxon>
        <taxon>Phaffomycetales</taxon>
        <taxon>Phaffomycetaceae</taxon>
        <taxon>Cyberlindnera</taxon>
    </lineage>
</organism>
<dbReference type="InterPro" id="IPR014017">
    <property type="entry name" value="DNA_helicase_UvrD-like_C"/>
</dbReference>